<reference evidence="2" key="1">
    <citation type="journal article" date="2023" name="Mol. Phylogenet. Evol.">
        <title>Genome-scale phylogeny and comparative genomics of the fungal order Sordariales.</title>
        <authorList>
            <person name="Hensen N."/>
            <person name="Bonometti L."/>
            <person name="Westerberg I."/>
            <person name="Brannstrom I.O."/>
            <person name="Guillou S."/>
            <person name="Cros-Aarteil S."/>
            <person name="Calhoun S."/>
            <person name="Haridas S."/>
            <person name="Kuo A."/>
            <person name="Mondo S."/>
            <person name="Pangilinan J."/>
            <person name="Riley R."/>
            <person name="LaButti K."/>
            <person name="Andreopoulos B."/>
            <person name="Lipzen A."/>
            <person name="Chen C."/>
            <person name="Yan M."/>
            <person name="Daum C."/>
            <person name="Ng V."/>
            <person name="Clum A."/>
            <person name="Steindorff A."/>
            <person name="Ohm R.A."/>
            <person name="Martin F."/>
            <person name="Silar P."/>
            <person name="Natvig D.O."/>
            <person name="Lalanne C."/>
            <person name="Gautier V."/>
            <person name="Ament-Velasquez S.L."/>
            <person name="Kruys A."/>
            <person name="Hutchinson M.I."/>
            <person name="Powell A.J."/>
            <person name="Barry K."/>
            <person name="Miller A.N."/>
            <person name="Grigoriev I.V."/>
            <person name="Debuchy R."/>
            <person name="Gladieux P."/>
            <person name="Hiltunen Thoren M."/>
            <person name="Johannesson H."/>
        </authorList>
    </citation>
    <scope>NUCLEOTIDE SEQUENCE</scope>
    <source>
        <strain evidence="2">CBS 314.62</strain>
    </source>
</reference>
<dbReference type="Gene3D" id="3.40.50.1000">
    <property type="entry name" value="HAD superfamily/HAD-like"/>
    <property type="match status" value="1"/>
</dbReference>
<dbReference type="InterPro" id="IPR023214">
    <property type="entry name" value="HAD_sf"/>
</dbReference>
<gene>
    <name evidence="2" type="ORF">B0T22DRAFT_476339</name>
</gene>
<dbReference type="SUPFAM" id="SSF56784">
    <property type="entry name" value="HAD-like"/>
    <property type="match status" value="1"/>
</dbReference>
<dbReference type="PANTHER" id="PTHR43316">
    <property type="entry name" value="HYDROLASE, HALOACID DELAHOGENASE-RELATED"/>
    <property type="match status" value="1"/>
</dbReference>
<dbReference type="AlphaFoldDB" id="A0AAE1CGA9"/>
<evidence type="ECO:0000313" key="3">
    <source>
        <dbReference type="Proteomes" id="UP001270362"/>
    </source>
</evidence>
<protein>
    <submittedName>
        <fullName evidence="2">HAD-like domain-containing protein</fullName>
    </submittedName>
</protein>
<dbReference type="InterPro" id="IPR051540">
    <property type="entry name" value="S-2-haloacid_dehalogenase"/>
</dbReference>
<evidence type="ECO:0000313" key="2">
    <source>
        <dbReference type="EMBL" id="KAK3693492.1"/>
    </source>
</evidence>
<reference evidence="2" key="2">
    <citation type="submission" date="2023-06" db="EMBL/GenBank/DDBJ databases">
        <authorList>
            <consortium name="Lawrence Berkeley National Laboratory"/>
            <person name="Haridas S."/>
            <person name="Hensen N."/>
            <person name="Bonometti L."/>
            <person name="Westerberg I."/>
            <person name="Brannstrom I.O."/>
            <person name="Guillou S."/>
            <person name="Cros-Aarteil S."/>
            <person name="Calhoun S."/>
            <person name="Kuo A."/>
            <person name="Mondo S."/>
            <person name="Pangilinan J."/>
            <person name="Riley R."/>
            <person name="Labutti K."/>
            <person name="Andreopoulos B."/>
            <person name="Lipzen A."/>
            <person name="Chen C."/>
            <person name="Yanf M."/>
            <person name="Daum C."/>
            <person name="Ng V."/>
            <person name="Clum A."/>
            <person name="Steindorff A."/>
            <person name="Ohm R."/>
            <person name="Martin F."/>
            <person name="Silar P."/>
            <person name="Natvig D."/>
            <person name="Lalanne C."/>
            <person name="Gautier V."/>
            <person name="Ament-Velasquez S.L."/>
            <person name="Kruys A."/>
            <person name="Hutchinson M.I."/>
            <person name="Powell A.J."/>
            <person name="Barry K."/>
            <person name="Miller A.N."/>
            <person name="Grigoriev I.V."/>
            <person name="Debuchy R."/>
            <person name="Gladieux P."/>
            <person name="Thoren M.H."/>
            <person name="Johannesson H."/>
        </authorList>
    </citation>
    <scope>NUCLEOTIDE SEQUENCE</scope>
    <source>
        <strain evidence="2">CBS 314.62</strain>
    </source>
</reference>
<keyword evidence="1" id="KW-0378">Hydrolase</keyword>
<proteinExistence type="predicted"/>
<evidence type="ECO:0000256" key="1">
    <source>
        <dbReference type="ARBA" id="ARBA00022801"/>
    </source>
</evidence>
<accession>A0AAE1CGA9</accession>
<dbReference type="EMBL" id="JAULSO010000001">
    <property type="protein sequence ID" value="KAK3693492.1"/>
    <property type="molecule type" value="Genomic_DNA"/>
</dbReference>
<comment type="caution">
    <text evidence="2">The sequence shown here is derived from an EMBL/GenBank/DDBJ whole genome shotgun (WGS) entry which is preliminary data.</text>
</comment>
<name>A0AAE1CGA9_9PEZI</name>
<dbReference type="PANTHER" id="PTHR43316:SF9">
    <property type="entry name" value="ACID DEHALOGENASE, PUTATIVE (AFU_ORTHOLOGUE AFUA_6G14460)-RELATED"/>
    <property type="match status" value="1"/>
</dbReference>
<dbReference type="Proteomes" id="UP001270362">
    <property type="component" value="Unassembled WGS sequence"/>
</dbReference>
<dbReference type="InterPro" id="IPR036412">
    <property type="entry name" value="HAD-like_sf"/>
</dbReference>
<sequence length="266" mass="29271">MASYPDLTTFKALSFDCYSTLIDWDTGLVSDLQPILSLLPPSHEWSRIPLRAVARFNQLSDELEVSKPSQLYSANLSESFTLLAREAGVPLSSIVPANAAENIGTGPGRWSAFPDTVAGLQILKRHYKLIILSNVNNDNIARTQAGALRDVAFDAVYTAQDIGSYKPSLENFRYLFAHAKEDLGVDHERGELLHVAHSLTADHVPAKEIGLRSVWIARGGDEDGYEGSGGNHRELIGLGKVAFEWKFATIGDFAREVERQFQAKGE</sequence>
<dbReference type="GO" id="GO:0016787">
    <property type="term" value="F:hydrolase activity"/>
    <property type="evidence" value="ECO:0007669"/>
    <property type="project" value="UniProtKB-KW"/>
</dbReference>
<dbReference type="Gene3D" id="1.10.150.750">
    <property type="match status" value="1"/>
</dbReference>
<organism evidence="2 3">
    <name type="scientific">Podospora appendiculata</name>
    <dbReference type="NCBI Taxonomy" id="314037"/>
    <lineage>
        <taxon>Eukaryota</taxon>
        <taxon>Fungi</taxon>
        <taxon>Dikarya</taxon>
        <taxon>Ascomycota</taxon>
        <taxon>Pezizomycotina</taxon>
        <taxon>Sordariomycetes</taxon>
        <taxon>Sordariomycetidae</taxon>
        <taxon>Sordariales</taxon>
        <taxon>Podosporaceae</taxon>
        <taxon>Podospora</taxon>
    </lineage>
</organism>
<keyword evidence="3" id="KW-1185">Reference proteome</keyword>